<evidence type="ECO:0000313" key="2">
    <source>
        <dbReference type="EMBL" id="TFE90239.1"/>
    </source>
</evidence>
<feature type="region of interest" description="Disordered" evidence="1">
    <location>
        <begin position="1"/>
        <end position="37"/>
    </location>
</feature>
<evidence type="ECO:0000256" key="1">
    <source>
        <dbReference type="SAM" id="MobiDB-lite"/>
    </source>
</evidence>
<dbReference type="AlphaFoldDB" id="A0A4Y8Q7B0"/>
<dbReference type="OrthoDB" id="3603919at2"/>
<reference evidence="2 3" key="1">
    <citation type="submission" date="2017-03" db="EMBL/GenBank/DDBJ databases">
        <title>Isolation of Levoglucosan Utilizing Bacteria.</title>
        <authorList>
            <person name="Arya A.S."/>
        </authorList>
    </citation>
    <scope>NUCLEOTIDE SEQUENCE [LARGE SCALE GENOMIC DNA]</scope>
    <source>
        <strain evidence="2 3">MEC069</strain>
    </source>
</reference>
<organism evidence="2 3">
    <name type="scientific">Paenibacillus athensensis</name>
    <dbReference type="NCBI Taxonomy" id="1967502"/>
    <lineage>
        <taxon>Bacteria</taxon>
        <taxon>Bacillati</taxon>
        <taxon>Bacillota</taxon>
        <taxon>Bacilli</taxon>
        <taxon>Bacillales</taxon>
        <taxon>Paenibacillaceae</taxon>
        <taxon>Paenibacillus</taxon>
    </lineage>
</organism>
<proteinExistence type="predicted"/>
<dbReference type="RefSeq" id="WP_134750790.1">
    <property type="nucleotide sequence ID" value="NZ_MYFO02000001.1"/>
</dbReference>
<dbReference type="EMBL" id="MYFO01000005">
    <property type="protein sequence ID" value="TFE90239.1"/>
    <property type="molecule type" value="Genomic_DNA"/>
</dbReference>
<gene>
    <name evidence="2" type="ORF">B5M42_06115</name>
</gene>
<sequence length="538" mass="57414">MKAASAGSGFETQDGRGIGTGIARAGASEGADGVETATTREMATASKDVAQAEAKARREIEARAKAKARREVGAQVEAKAHVEVEEVAAQAGNGTQPKVEAEPEVTFQAGNNGDQSPKGDLLSCYTSAISSVMQRKGVSWELAVGTQLFMAVRPAPEAGALLSFMHYHTSLRNGLVRRTAATREEAVVGIVGELVRSGAVIIAGDTIRLPWTLACGLKHTPHWFVADGWDEAGRRIHLRDVFEFVDDQGEQPPYSGWVDEAQLAGLLGTSPYLGEALLSREQTAFGDLEDRALIGFERFQWFEAIEADEAEAAAAAGANVDADAGVDERGVEAQVSGAEGQTDSASTALSALQTAGEQAAAARANRELSSGAIEAAIDFDPAAARARLRDSLLCMQGHMQPVALAAAEWRSGLAAWPLILSCFAEHGGDERLYEHANDMWVAARTRGLFVHTLVKLGEREGHRALQRLAAWCAEALLPDWNALPRVMRYNHVIVQRGREPRSLQLELVQKLAALEAELVARLEAALQELEGTESAGIA</sequence>
<protein>
    <submittedName>
        <fullName evidence="2">Uncharacterized protein</fullName>
    </submittedName>
</protein>
<keyword evidence="3" id="KW-1185">Reference proteome</keyword>
<name>A0A4Y8Q7B0_9BACL</name>
<evidence type="ECO:0000313" key="3">
    <source>
        <dbReference type="Proteomes" id="UP000298246"/>
    </source>
</evidence>
<comment type="caution">
    <text evidence="2">The sequence shown here is derived from an EMBL/GenBank/DDBJ whole genome shotgun (WGS) entry which is preliminary data.</text>
</comment>
<accession>A0A4Y8Q7B0</accession>
<dbReference type="Proteomes" id="UP000298246">
    <property type="component" value="Unassembled WGS sequence"/>
</dbReference>